<accession>A0A923MP17</accession>
<keyword evidence="1" id="KW-0732">Signal</keyword>
<dbReference type="AlphaFoldDB" id="A0A923MP17"/>
<reference evidence="2" key="1">
    <citation type="submission" date="2020-08" db="EMBL/GenBank/DDBJ databases">
        <title>Genome public.</title>
        <authorList>
            <person name="Liu C."/>
            <person name="Sun Q."/>
        </authorList>
    </citation>
    <scope>NUCLEOTIDE SEQUENCE</scope>
    <source>
        <strain evidence="2">BX15</strain>
    </source>
</reference>
<evidence type="ECO:0000313" key="2">
    <source>
        <dbReference type="EMBL" id="MBC5772367.1"/>
    </source>
</evidence>
<dbReference type="RefSeq" id="WP_187016469.1">
    <property type="nucleotide sequence ID" value="NZ_JACOQI010000080.1"/>
</dbReference>
<proteinExistence type="predicted"/>
<feature type="signal peptide" evidence="1">
    <location>
        <begin position="1"/>
        <end position="24"/>
    </location>
</feature>
<keyword evidence="3" id="KW-1185">Reference proteome</keyword>
<evidence type="ECO:0000313" key="3">
    <source>
        <dbReference type="Proteomes" id="UP000620327"/>
    </source>
</evidence>
<organism evidence="2 3">
    <name type="scientific">Dysosmobacter segnis</name>
    <dbReference type="NCBI Taxonomy" id="2763042"/>
    <lineage>
        <taxon>Bacteria</taxon>
        <taxon>Bacillati</taxon>
        <taxon>Bacillota</taxon>
        <taxon>Clostridia</taxon>
        <taxon>Eubacteriales</taxon>
        <taxon>Oscillospiraceae</taxon>
        <taxon>Dysosmobacter</taxon>
    </lineage>
</organism>
<protein>
    <submittedName>
        <fullName evidence="2">Uncharacterized protein</fullName>
    </submittedName>
</protein>
<feature type="chain" id="PRO_5037862252" evidence="1">
    <location>
        <begin position="25"/>
        <end position="140"/>
    </location>
</feature>
<dbReference type="EMBL" id="JACOQI010000080">
    <property type="protein sequence ID" value="MBC5772367.1"/>
    <property type="molecule type" value="Genomic_DNA"/>
</dbReference>
<dbReference type="Proteomes" id="UP000620327">
    <property type="component" value="Unassembled WGS sequence"/>
</dbReference>
<comment type="caution">
    <text evidence="2">The sequence shown here is derived from an EMBL/GenBank/DDBJ whole genome shotgun (WGS) entry which is preliminary data.</text>
</comment>
<evidence type="ECO:0000256" key="1">
    <source>
        <dbReference type="SAM" id="SignalP"/>
    </source>
</evidence>
<name>A0A923MP17_9FIRM</name>
<sequence length="140" mass="15548">MKKRVLSLMLATVMCMALAVTANAVEYDSSVLSVEQTSLINGNFPKNVRGETYGTALMAEVVGKMPDLQAAIGTNDQEGYVRTSDLSHPKFETPQDALEWQKTQPDSYYIPLYDFQGNEIGSFLRERNNLTIAEMEAMKG</sequence>
<gene>
    <name evidence="2" type="ORF">H8Z83_19045</name>
</gene>